<name>A0A0A3IUE0_9BACI</name>
<sequence>MTNILDFLQYKNEKEEARILQLFQKAHSLDERLDALIETKHLHVEDHKLFLAFLAYLEEKQIEPQQLLGDVISLPKFEFEARYKMNWGQTVRLAVTFLTILRTNDPDSYQQFIR</sequence>
<dbReference type="eggNOG" id="ENOG50348UT">
    <property type="taxonomic scope" value="Bacteria"/>
</dbReference>
<dbReference type="OrthoDB" id="2738349at2"/>
<dbReference type="STRING" id="1220589.CD32_06475"/>
<organism evidence="1 2">
    <name type="scientific">Lysinibacillus odysseyi 34hs-1 = NBRC 100172</name>
    <dbReference type="NCBI Taxonomy" id="1220589"/>
    <lineage>
        <taxon>Bacteria</taxon>
        <taxon>Bacillati</taxon>
        <taxon>Bacillota</taxon>
        <taxon>Bacilli</taxon>
        <taxon>Bacillales</taxon>
        <taxon>Bacillaceae</taxon>
        <taxon>Lysinibacillus</taxon>
    </lineage>
</organism>
<accession>A0A0A3IUE0</accession>
<reference evidence="1 2" key="1">
    <citation type="submission" date="2014-02" db="EMBL/GenBank/DDBJ databases">
        <title>Draft genome sequence of Lysinibacillus odysseyi NBRC 100172.</title>
        <authorList>
            <person name="Zhang F."/>
            <person name="Wang G."/>
            <person name="Zhang L."/>
        </authorList>
    </citation>
    <scope>NUCLEOTIDE SEQUENCE [LARGE SCALE GENOMIC DNA]</scope>
    <source>
        <strain evidence="1 2">NBRC 100172</strain>
    </source>
</reference>
<dbReference type="AlphaFoldDB" id="A0A0A3IUE0"/>
<proteinExistence type="predicted"/>
<dbReference type="Proteomes" id="UP000030437">
    <property type="component" value="Unassembled WGS sequence"/>
</dbReference>
<comment type="caution">
    <text evidence="1">The sequence shown here is derived from an EMBL/GenBank/DDBJ whole genome shotgun (WGS) entry which is preliminary data.</text>
</comment>
<evidence type="ECO:0000313" key="1">
    <source>
        <dbReference type="EMBL" id="KGR86528.1"/>
    </source>
</evidence>
<keyword evidence="2" id="KW-1185">Reference proteome</keyword>
<evidence type="ECO:0000313" key="2">
    <source>
        <dbReference type="Proteomes" id="UP000030437"/>
    </source>
</evidence>
<protein>
    <submittedName>
        <fullName evidence="1">Uncharacterized protein</fullName>
    </submittedName>
</protein>
<dbReference type="RefSeq" id="WP_036152517.1">
    <property type="nucleotide sequence ID" value="NZ_AVCX01000014.1"/>
</dbReference>
<gene>
    <name evidence="1" type="ORF">CD32_06475</name>
</gene>
<dbReference type="EMBL" id="JPVP01000051">
    <property type="protein sequence ID" value="KGR86528.1"/>
    <property type="molecule type" value="Genomic_DNA"/>
</dbReference>